<protein>
    <submittedName>
        <fullName evidence="1">Uncharacterized protein</fullName>
    </submittedName>
</protein>
<sequence length="62" mass="7382">MFLDLRDERYSQIEEEKSFHLWGIIFGMEGDEWGGGREEVGFGYTLLFPVMSKNKQFYILLQ</sequence>
<accession>A0ABZ3F7Y9</accession>
<dbReference type="Proteomes" id="UP001434737">
    <property type="component" value="Chromosome"/>
</dbReference>
<proteinExistence type="predicted"/>
<gene>
    <name evidence="1" type="ORF">V3I05_00660</name>
</gene>
<name>A0ABZ3F7Y9_9HELI</name>
<evidence type="ECO:0000313" key="2">
    <source>
        <dbReference type="Proteomes" id="UP001434737"/>
    </source>
</evidence>
<evidence type="ECO:0000313" key="1">
    <source>
        <dbReference type="EMBL" id="XAM18242.1"/>
    </source>
</evidence>
<keyword evidence="2" id="KW-1185">Reference proteome</keyword>
<organism evidence="1 2">
    <name type="scientific">Helicobacter mastomyrinus</name>
    <dbReference type="NCBI Taxonomy" id="287948"/>
    <lineage>
        <taxon>Bacteria</taxon>
        <taxon>Pseudomonadati</taxon>
        <taxon>Campylobacterota</taxon>
        <taxon>Epsilonproteobacteria</taxon>
        <taxon>Campylobacterales</taxon>
        <taxon>Helicobacteraceae</taxon>
        <taxon>Helicobacter</taxon>
    </lineage>
</organism>
<reference evidence="1 2" key="1">
    <citation type="submission" date="2024-02" db="EMBL/GenBank/DDBJ databases">
        <title>Genome and pathogenicity analysis of Helicobacter mastomyrinus isolated from mice.</title>
        <authorList>
            <person name="Zhu L."/>
        </authorList>
    </citation>
    <scope>NUCLEOTIDE SEQUENCE [LARGE SCALE GENOMIC DNA]</scope>
    <source>
        <strain evidence="1 2">Hm-17</strain>
    </source>
</reference>
<dbReference type="EMBL" id="CP145316">
    <property type="protein sequence ID" value="XAM18242.1"/>
    <property type="molecule type" value="Genomic_DNA"/>
</dbReference>
<dbReference type="RefSeq" id="WP_300448031.1">
    <property type="nucleotide sequence ID" value="NZ_CP145316.1"/>
</dbReference>